<dbReference type="EMBL" id="JACDQQ010000455">
    <property type="protein sequence ID" value="MBA0084281.1"/>
    <property type="molecule type" value="Genomic_DNA"/>
</dbReference>
<keyword evidence="1 6" id="KW-0489">Methyltransferase</keyword>
<dbReference type="InterPro" id="IPR041698">
    <property type="entry name" value="Methyltransf_25"/>
</dbReference>
<feature type="domain" description="Methyltransferase" evidence="5">
    <location>
        <begin position="54"/>
        <end position="143"/>
    </location>
</feature>
<dbReference type="Proteomes" id="UP000567293">
    <property type="component" value="Unassembled WGS sequence"/>
</dbReference>
<protein>
    <submittedName>
        <fullName evidence="6">Class I SAM-dependent methyltransferase</fullName>
    </submittedName>
</protein>
<evidence type="ECO:0000256" key="1">
    <source>
        <dbReference type="ARBA" id="ARBA00022603"/>
    </source>
</evidence>
<proteinExistence type="predicted"/>
<keyword evidence="4" id="KW-0732">Signal</keyword>
<evidence type="ECO:0000256" key="4">
    <source>
        <dbReference type="SAM" id="SignalP"/>
    </source>
</evidence>
<evidence type="ECO:0000256" key="3">
    <source>
        <dbReference type="ARBA" id="ARBA00022691"/>
    </source>
</evidence>
<feature type="chain" id="PRO_5031189327" evidence="4">
    <location>
        <begin position="20"/>
        <end position="182"/>
    </location>
</feature>
<dbReference type="InterPro" id="IPR026170">
    <property type="entry name" value="FAM173A/B"/>
</dbReference>
<keyword evidence="7" id="KW-1185">Reference proteome</keyword>
<organism evidence="6 7">
    <name type="scientific">Candidatus Acidiferrum panamense</name>
    <dbReference type="NCBI Taxonomy" id="2741543"/>
    <lineage>
        <taxon>Bacteria</taxon>
        <taxon>Pseudomonadati</taxon>
        <taxon>Acidobacteriota</taxon>
        <taxon>Terriglobia</taxon>
        <taxon>Candidatus Acidiferrales</taxon>
        <taxon>Candidatus Acidiferrum</taxon>
    </lineage>
</organism>
<evidence type="ECO:0000313" key="6">
    <source>
        <dbReference type="EMBL" id="MBA0084281.1"/>
    </source>
</evidence>
<dbReference type="PANTHER" id="PTHR13610:SF11">
    <property type="entry name" value="METHYLTRANSFERASE DOMAIN-CONTAINING PROTEIN"/>
    <property type="match status" value="1"/>
</dbReference>
<dbReference type="Gene3D" id="3.40.50.150">
    <property type="entry name" value="Vaccinia Virus protein VP39"/>
    <property type="match status" value="1"/>
</dbReference>
<comment type="caution">
    <text evidence="6">The sequence shown here is derived from an EMBL/GenBank/DDBJ whole genome shotgun (WGS) entry which is preliminary data.</text>
</comment>
<sequence>MRAFPIALAAALASAAGYAQQFGAAENLAPYIPTPQSIVEKMLEAGHVRPGTTVYDLGSGDGRIVIAAAQKFGAKAVGVELRADLCRIATERIKALGLEDRVRMVQGSALRVDLSPADVVTMYLLTSSNERMKPNLEKYLKPGARVVSNQFPIKGWKPVETVKAKAGSMEDTIYVYEIGHTN</sequence>
<dbReference type="PANTHER" id="PTHR13610">
    <property type="entry name" value="METHYLTRANSFERASE DOMAIN-CONTAINING PROTEIN"/>
    <property type="match status" value="1"/>
</dbReference>
<evidence type="ECO:0000259" key="5">
    <source>
        <dbReference type="Pfam" id="PF13649"/>
    </source>
</evidence>
<dbReference type="Pfam" id="PF13649">
    <property type="entry name" value="Methyltransf_25"/>
    <property type="match status" value="1"/>
</dbReference>
<gene>
    <name evidence="6" type="ORF">HRJ53_04730</name>
</gene>
<dbReference type="CDD" id="cd02440">
    <property type="entry name" value="AdoMet_MTases"/>
    <property type="match status" value="1"/>
</dbReference>
<evidence type="ECO:0000256" key="2">
    <source>
        <dbReference type="ARBA" id="ARBA00022679"/>
    </source>
</evidence>
<name>A0A7V8NMY1_9BACT</name>
<dbReference type="GO" id="GO:0016279">
    <property type="term" value="F:protein-lysine N-methyltransferase activity"/>
    <property type="evidence" value="ECO:0007669"/>
    <property type="project" value="InterPro"/>
</dbReference>
<feature type="signal peptide" evidence="4">
    <location>
        <begin position="1"/>
        <end position="19"/>
    </location>
</feature>
<dbReference type="AlphaFoldDB" id="A0A7V8NMY1"/>
<dbReference type="SUPFAM" id="SSF53335">
    <property type="entry name" value="S-adenosyl-L-methionine-dependent methyltransferases"/>
    <property type="match status" value="1"/>
</dbReference>
<keyword evidence="3" id="KW-0949">S-adenosyl-L-methionine</keyword>
<evidence type="ECO:0000313" key="7">
    <source>
        <dbReference type="Proteomes" id="UP000567293"/>
    </source>
</evidence>
<reference evidence="6" key="1">
    <citation type="submission" date="2020-06" db="EMBL/GenBank/DDBJ databases">
        <title>Legume-microbial interactions unlock mineral nutrients during tropical forest succession.</title>
        <authorList>
            <person name="Epihov D.Z."/>
        </authorList>
    </citation>
    <scope>NUCLEOTIDE SEQUENCE [LARGE SCALE GENOMIC DNA]</scope>
    <source>
        <strain evidence="6">Pan2503</strain>
    </source>
</reference>
<accession>A0A7V8NMY1</accession>
<keyword evidence="2" id="KW-0808">Transferase</keyword>
<dbReference type="GO" id="GO:0032259">
    <property type="term" value="P:methylation"/>
    <property type="evidence" value="ECO:0007669"/>
    <property type="project" value="UniProtKB-KW"/>
</dbReference>
<dbReference type="InterPro" id="IPR029063">
    <property type="entry name" value="SAM-dependent_MTases_sf"/>
</dbReference>